<accession>A0A9N9HRW7</accession>
<evidence type="ECO:0000256" key="2">
    <source>
        <dbReference type="SAM" id="MobiDB-lite"/>
    </source>
</evidence>
<feature type="region of interest" description="Disordered" evidence="2">
    <location>
        <begin position="138"/>
        <end position="165"/>
    </location>
</feature>
<gene>
    <name evidence="3" type="ORF">FCALED_LOCUS13547</name>
</gene>
<organism evidence="3 4">
    <name type="scientific">Funneliformis caledonium</name>
    <dbReference type="NCBI Taxonomy" id="1117310"/>
    <lineage>
        <taxon>Eukaryota</taxon>
        <taxon>Fungi</taxon>
        <taxon>Fungi incertae sedis</taxon>
        <taxon>Mucoromycota</taxon>
        <taxon>Glomeromycotina</taxon>
        <taxon>Glomeromycetes</taxon>
        <taxon>Glomerales</taxon>
        <taxon>Glomeraceae</taxon>
        <taxon>Funneliformis</taxon>
    </lineage>
</organism>
<sequence length="281" mass="33322">MEKLCDKVIEEIKDFEYDNLTDEQESLINRLILNENLKKCYKEYGLCEECQQPNTGSEWCQSCKTKNLDDKNSVFNKQSKEADESNKKSSAISSTEDYPMHPQAVYISRPLDFNKLPETKNANNVEFEAGYSEKGKVNVTNASSNPRFSSPVSSSPRIRTESNPQQTNIKDHENWVAKQQERISILQKNVELQKHLRELSLNNDDHEKWMEQQQQRIDIYQRQMQFQKQLNELYLAIPQLTNDEEYEKWMERQQERIRVLKEQVELQQQLYDLSNANMNYY</sequence>
<name>A0A9N9HRW7_9GLOM</name>
<dbReference type="EMBL" id="CAJVPQ010007980">
    <property type="protein sequence ID" value="CAG8702473.1"/>
    <property type="molecule type" value="Genomic_DNA"/>
</dbReference>
<dbReference type="Proteomes" id="UP000789570">
    <property type="component" value="Unassembled WGS sequence"/>
</dbReference>
<feature type="compositionally biased region" description="Low complexity" evidence="2">
    <location>
        <begin position="143"/>
        <end position="157"/>
    </location>
</feature>
<feature type="coiled-coil region" evidence="1">
    <location>
        <begin position="210"/>
        <end position="270"/>
    </location>
</feature>
<keyword evidence="1" id="KW-0175">Coiled coil</keyword>
<evidence type="ECO:0000313" key="4">
    <source>
        <dbReference type="Proteomes" id="UP000789570"/>
    </source>
</evidence>
<keyword evidence="4" id="KW-1185">Reference proteome</keyword>
<feature type="region of interest" description="Disordered" evidence="2">
    <location>
        <begin position="74"/>
        <end position="97"/>
    </location>
</feature>
<dbReference type="AlphaFoldDB" id="A0A9N9HRW7"/>
<evidence type="ECO:0000313" key="3">
    <source>
        <dbReference type="EMBL" id="CAG8702473.1"/>
    </source>
</evidence>
<feature type="compositionally biased region" description="Basic and acidic residues" evidence="2">
    <location>
        <begin position="74"/>
        <end position="87"/>
    </location>
</feature>
<protein>
    <submittedName>
        <fullName evidence="3">16966_t:CDS:1</fullName>
    </submittedName>
</protein>
<comment type="caution">
    <text evidence="3">The sequence shown here is derived from an EMBL/GenBank/DDBJ whole genome shotgun (WGS) entry which is preliminary data.</text>
</comment>
<evidence type="ECO:0000256" key="1">
    <source>
        <dbReference type="SAM" id="Coils"/>
    </source>
</evidence>
<proteinExistence type="predicted"/>
<reference evidence="3" key="1">
    <citation type="submission" date="2021-06" db="EMBL/GenBank/DDBJ databases">
        <authorList>
            <person name="Kallberg Y."/>
            <person name="Tangrot J."/>
            <person name="Rosling A."/>
        </authorList>
    </citation>
    <scope>NUCLEOTIDE SEQUENCE</scope>
    <source>
        <strain evidence="3">UK204</strain>
    </source>
</reference>